<dbReference type="PANTHER" id="PTHR43747">
    <property type="entry name" value="FAD-BINDING PROTEIN"/>
    <property type="match status" value="1"/>
</dbReference>
<feature type="active site" evidence="1">
    <location>
        <position position="81"/>
    </location>
</feature>
<dbReference type="PANTHER" id="PTHR43747:SF4">
    <property type="entry name" value="FLAVIN-DEPENDENT TRYPTOPHAN HALOGENASE"/>
    <property type="match status" value="1"/>
</dbReference>
<keyword evidence="2" id="KW-0547">Nucleotide-binding</keyword>
<evidence type="ECO:0000313" key="3">
    <source>
        <dbReference type="EMBL" id="AMX03406.1"/>
    </source>
</evidence>
<dbReference type="EMBL" id="JAPHQB010000023">
    <property type="protein sequence ID" value="MCX2802732.1"/>
    <property type="molecule type" value="Genomic_DNA"/>
</dbReference>
<keyword evidence="2" id="KW-0274">FAD</keyword>
<dbReference type="STRING" id="252514.A3224_13185"/>
<sequence length="503" mass="55838">MDKNNNKISRVVIAGGGTAGWIAAAALSKKLGELLDITLVESEAIGTVGVGEASIPPMRVFHRLLGIEERAFMRATGATFKLGIAFENWGREGDRYIHAFGRIGQGSWLCEFHHFWLRARALGMDFALGDFCSELQAAEAGKFATAEQSEINYAYHLDAGAYAKFLRNFSQRLGVRRVEGKIIRVGRNADSGFIEALQLDNGRRIEGDLFIDCTGFRGLLIEEALGTGYEDWSHWLLSDSAVPVQTRVTGPAPPYTRATARGAGWQWRIPLQYRVGNGLVYCSDYLSDDEAAAQLLANIEGEVLTEPKVIRFKTGRRRRAWNKNCIALGLASGFVEPLESTSIHLIITGITRLMQLFPFDGIADATVNHYNALTRTELESIRDFIVLHYHLNERESSAFWRRCRDMEIPQSLAQRIRLFRDNAYAYQGDGELFRVDSWVQVMLGQGLKPQGYHPLTRLMPEAQLAQLLGGLKASIARGVAPLPAHQDFVEGYCAAELAEAVPG</sequence>
<dbReference type="InterPro" id="IPR036188">
    <property type="entry name" value="FAD/NAD-bd_sf"/>
</dbReference>
<dbReference type="Gene3D" id="3.50.50.60">
    <property type="entry name" value="FAD/NAD(P)-binding domain"/>
    <property type="match status" value="1"/>
</dbReference>
<dbReference type="GO" id="GO:0004497">
    <property type="term" value="F:monooxygenase activity"/>
    <property type="evidence" value="ECO:0007669"/>
    <property type="project" value="InterPro"/>
</dbReference>
<dbReference type="PIRSF" id="PIRSF011396">
    <property type="entry name" value="Trp_halogenase"/>
    <property type="match status" value="1"/>
</dbReference>
<dbReference type="InterPro" id="IPR050816">
    <property type="entry name" value="Flavin-dep_Halogenase_NPB"/>
</dbReference>
<reference evidence="5" key="1">
    <citation type="submission" date="2016-03" db="EMBL/GenBank/DDBJ databases">
        <authorList>
            <person name="Lee Y.-S."/>
            <person name="Choi Y.-L."/>
        </authorList>
    </citation>
    <scope>NUCLEOTIDE SEQUENCE [LARGE SCALE GENOMIC DNA]</scope>
    <source>
        <strain evidence="5">DAU221</strain>
    </source>
</reference>
<dbReference type="GO" id="GO:0000166">
    <property type="term" value="F:nucleotide binding"/>
    <property type="evidence" value="ECO:0007669"/>
    <property type="project" value="UniProtKB-KW"/>
</dbReference>
<dbReference type="AlphaFoldDB" id="A0A143HPI5"/>
<dbReference type="Proteomes" id="UP000076077">
    <property type="component" value="Chromosome"/>
</dbReference>
<dbReference type="FunFam" id="3.50.50.60:FF:000280">
    <property type="entry name" value="Tryptophan halogenase"/>
    <property type="match status" value="1"/>
</dbReference>
<dbReference type="Pfam" id="PF04820">
    <property type="entry name" value="Trp_halogenase"/>
    <property type="match status" value="1"/>
</dbReference>
<organism evidence="3 5">
    <name type="scientific">Microbulbifer thermotolerans</name>
    <dbReference type="NCBI Taxonomy" id="252514"/>
    <lineage>
        <taxon>Bacteria</taxon>
        <taxon>Pseudomonadati</taxon>
        <taxon>Pseudomonadota</taxon>
        <taxon>Gammaproteobacteria</taxon>
        <taxon>Cellvibrionales</taxon>
        <taxon>Microbulbiferaceae</taxon>
        <taxon>Microbulbifer</taxon>
    </lineage>
</organism>
<dbReference type="GeneID" id="76608996"/>
<feature type="binding site" evidence="2">
    <location>
        <begin position="16"/>
        <end position="19"/>
    </location>
    <ligand>
        <name>FAD</name>
        <dbReference type="ChEBI" id="CHEBI:57692"/>
    </ligand>
</feature>
<evidence type="ECO:0000313" key="4">
    <source>
        <dbReference type="EMBL" id="MCX2802732.1"/>
    </source>
</evidence>
<dbReference type="OrthoDB" id="6278312at2"/>
<feature type="binding site" evidence="2">
    <location>
        <position position="330"/>
    </location>
    <ligand>
        <name>FAD</name>
        <dbReference type="ChEBI" id="CHEBI:57692"/>
    </ligand>
</feature>
<dbReference type="InterPro" id="IPR033856">
    <property type="entry name" value="Trp_halogen"/>
</dbReference>
<protein>
    <submittedName>
        <fullName evidence="4">Tryptophan 7-halogenase</fullName>
    </submittedName>
    <submittedName>
        <fullName evidence="3">Tryptophan halogenase</fullName>
    </submittedName>
</protein>
<reference evidence="4" key="3">
    <citation type="submission" date="2022-11" db="EMBL/GenBank/DDBJ databases">
        <title>Chitin-degrading and fungicidal potential of chitinolytic bacterial strains from marine environment of the Pacific Ocean regions.</title>
        <authorList>
            <person name="Pentekhina I."/>
            <person name="Nedashkovskaya O."/>
            <person name="Seitkalieva A."/>
            <person name="Podvolotskaya A."/>
            <person name="Tekutyeva L."/>
            <person name="Balabanova L."/>
        </authorList>
    </citation>
    <scope>NUCLEOTIDE SEQUENCE</scope>
    <source>
        <strain evidence="4">KMM 6838</strain>
    </source>
</reference>
<gene>
    <name evidence="3" type="ORF">A3224_13185</name>
    <name evidence="4" type="ORF">OQJ68_13135</name>
</gene>
<name>A0A143HPI5_MICTH</name>
<reference evidence="3" key="2">
    <citation type="submission" date="2016-03" db="EMBL/GenBank/DDBJ databases">
        <authorList>
            <person name="Ploux O."/>
        </authorList>
    </citation>
    <scope>NUCLEOTIDE SEQUENCE [LARGE SCALE GENOMIC DNA]</scope>
    <source>
        <strain evidence="3">DAU221</strain>
    </source>
</reference>
<keyword evidence="2" id="KW-0285">Flavoprotein</keyword>
<dbReference type="SUPFAM" id="SSF51905">
    <property type="entry name" value="FAD/NAD(P)-binding domain"/>
    <property type="match status" value="1"/>
</dbReference>
<evidence type="ECO:0000256" key="2">
    <source>
        <dbReference type="PIRSR" id="PIRSR011396-2"/>
    </source>
</evidence>
<evidence type="ECO:0000256" key="1">
    <source>
        <dbReference type="PIRSR" id="PIRSR011396-1"/>
    </source>
</evidence>
<evidence type="ECO:0000313" key="5">
    <source>
        <dbReference type="Proteomes" id="UP000076077"/>
    </source>
</evidence>
<feature type="binding site" evidence="2">
    <location>
        <position position="81"/>
    </location>
    <ligand>
        <name>7-chloro-L-tryptophan</name>
        <dbReference type="ChEBI" id="CHEBI:58713"/>
    </ligand>
</feature>
<feature type="binding site" evidence="2">
    <location>
        <position position="343"/>
    </location>
    <ligand>
        <name>FAD</name>
        <dbReference type="ChEBI" id="CHEBI:57692"/>
    </ligand>
</feature>
<dbReference type="RefSeq" id="WP_067155536.1">
    <property type="nucleotide sequence ID" value="NZ_CP014864.1"/>
</dbReference>
<dbReference type="EMBL" id="CP014864">
    <property type="protein sequence ID" value="AMX03406.1"/>
    <property type="molecule type" value="Genomic_DNA"/>
</dbReference>
<accession>A0A143HPI5</accession>
<dbReference type="Proteomes" id="UP001209730">
    <property type="component" value="Unassembled WGS sequence"/>
</dbReference>
<keyword evidence="5" id="KW-1185">Reference proteome</keyword>
<dbReference type="InterPro" id="IPR006905">
    <property type="entry name" value="Flavin_halogenase"/>
</dbReference>
<dbReference type="KEGG" id="mthd:A3224_13185"/>
<feature type="binding site" evidence="2">
    <location>
        <position position="339"/>
    </location>
    <ligand>
        <name>L-tryptophan</name>
        <dbReference type="ChEBI" id="CHEBI:57912"/>
    </ligand>
</feature>
<proteinExistence type="predicted"/>